<evidence type="ECO:0000313" key="2">
    <source>
        <dbReference type="EMBL" id="ABZ72069.1"/>
    </source>
</evidence>
<dbReference type="AlphaFoldDB" id="B0SZZ6"/>
<feature type="transmembrane region" description="Helical" evidence="1">
    <location>
        <begin position="132"/>
        <end position="154"/>
    </location>
</feature>
<feature type="transmembrane region" description="Helical" evidence="1">
    <location>
        <begin position="97"/>
        <end position="120"/>
    </location>
</feature>
<feature type="transmembrane region" description="Helical" evidence="1">
    <location>
        <begin position="6"/>
        <end position="25"/>
    </location>
</feature>
<gene>
    <name evidence="2" type="ordered locus">Caul_2942</name>
</gene>
<proteinExistence type="predicted"/>
<organism evidence="2">
    <name type="scientific">Caulobacter sp. (strain K31)</name>
    <dbReference type="NCBI Taxonomy" id="366602"/>
    <lineage>
        <taxon>Bacteria</taxon>
        <taxon>Pseudomonadati</taxon>
        <taxon>Pseudomonadota</taxon>
        <taxon>Alphaproteobacteria</taxon>
        <taxon>Caulobacterales</taxon>
        <taxon>Caulobacteraceae</taxon>
        <taxon>Caulobacter</taxon>
    </lineage>
</organism>
<name>B0SZZ6_CAUSK</name>
<accession>B0SZZ6</accession>
<evidence type="ECO:0000256" key="1">
    <source>
        <dbReference type="SAM" id="Phobius"/>
    </source>
</evidence>
<dbReference type="OrthoDB" id="118664at2"/>
<reference evidence="2" key="1">
    <citation type="submission" date="2008-01" db="EMBL/GenBank/DDBJ databases">
        <title>Complete sequence of chromosome of Caulobacter sp. K31.</title>
        <authorList>
            <consortium name="US DOE Joint Genome Institute"/>
            <person name="Copeland A."/>
            <person name="Lucas S."/>
            <person name="Lapidus A."/>
            <person name="Barry K."/>
            <person name="Glavina del Rio T."/>
            <person name="Dalin E."/>
            <person name="Tice H."/>
            <person name="Pitluck S."/>
            <person name="Bruce D."/>
            <person name="Goodwin L."/>
            <person name="Thompson L.S."/>
            <person name="Brettin T."/>
            <person name="Detter J.C."/>
            <person name="Han C."/>
            <person name="Schmutz J."/>
            <person name="Larimer F."/>
            <person name="Land M."/>
            <person name="Hauser L."/>
            <person name="Kyrpides N."/>
            <person name="Kim E."/>
            <person name="Stephens C."/>
            <person name="Richardson P."/>
        </authorList>
    </citation>
    <scope>NUCLEOTIDE SEQUENCE [LARGE SCALE GENOMIC DNA]</scope>
    <source>
        <strain evidence="2">K31</strain>
    </source>
</reference>
<keyword evidence="1" id="KW-0812">Transmembrane</keyword>
<dbReference type="HOGENOM" id="CLU_129169_0_0_5"/>
<dbReference type="STRING" id="366602.Caul_2942"/>
<keyword evidence="1" id="KW-0472">Membrane</keyword>
<dbReference type="KEGG" id="cak:Caul_2942"/>
<sequence>MNAVSFFYQAGASFLIFGLLSRWYVWPFIQRLDRKAALTVLLLPSLLRHVGETHLARTAIPDPVSGPLAWGISIGDFACLASALLAIVCLRSYPRIAIPMVWISSAIGLVDYVGIAAWSAGEHAYDHLGAHWYVGCYYVPLLGVLQVLVLMTLLKRDWPGDARQPRRTAGAAA</sequence>
<keyword evidence="1" id="KW-1133">Transmembrane helix</keyword>
<protein>
    <submittedName>
        <fullName evidence="2">Uncharacterized protein</fullName>
    </submittedName>
</protein>
<dbReference type="EMBL" id="CP000927">
    <property type="protein sequence ID" value="ABZ72069.1"/>
    <property type="molecule type" value="Genomic_DNA"/>
</dbReference>
<feature type="transmembrane region" description="Helical" evidence="1">
    <location>
        <begin position="68"/>
        <end position="90"/>
    </location>
</feature>